<reference evidence="3" key="1">
    <citation type="submission" date="2023-07" db="EMBL/GenBank/DDBJ databases">
        <title>draft genome sequence of fig (Ficus carica).</title>
        <authorList>
            <person name="Takahashi T."/>
            <person name="Nishimura K."/>
        </authorList>
    </citation>
    <scope>NUCLEOTIDE SEQUENCE</scope>
</reference>
<organism evidence="3 4">
    <name type="scientific">Ficus carica</name>
    <name type="common">Common fig</name>
    <dbReference type="NCBI Taxonomy" id="3494"/>
    <lineage>
        <taxon>Eukaryota</taxon>
        <taxon>Viridiplantae</taxon>
        <taxon>Streptophyta</taxon>
        <taxon>Embryophyta</taxon>
        <taxon>Tracheophyta</taxon>
        <taxon>Spermatophyta</taxon>
        <taxon>Magnoliopsida</taxon>
        <taxon>eudicotyledons</taxon>
        <taxon>Gunneridae</taxon>
        <taxon>Pentapetalae</taxon>
        <taxon>rosids</taxon>
        <taxon>fabids</taxon>
        <taxon>Rosales</taxon>
        <taxon>Moraceae</taxon>
        <taxon>Ficeae</taxon>
        <taxon>Ficus</taxon>
    </lineage>
</organism>
<evidence type="ECO:0008006" key="5">
    <source>
        <dbReference type="Google" id="ProtNLM"/>
    </source>
</evidence>
<dbReference type="Proteomes" id="UP001187192">
    <property type="component" value="Unassembled WGS sequence"/>
</dbReference>
<evidence type="ECO:0000313" key="3">
    <source>
        <dbReference type="EMBL" id="GMN67595.1"/>
    </source>
</evidence>
<evidence type="ECO:0000313" key="1">
    <source>
        <dbReference type="EMBL" id="GMN65982.1"/>
    </source>
</evidence>
<gene>
    <name evidence="1" type="ORF">TIFTF001_035049</name>
    <name evidence="2" type="ORF">TIFTF001_036633</name>
    <name evidence="3" type="ORF">TIFTF001_036648</name>
</gene>
<proteinExistence type="predicted"/>
<accession>A0AA88JBD1</accession>
<keyword evidence="4" id="KW-1185">Reference proteome</keyword>
<dbReference type="EMBL" id="BTGU01000472">
    <property type="protein sequence ID" value="GMN67574.1"/>
    <property type="molecule type" value="Genomic_DNA"/>
</dbReference>
<dbReference type="AlphaFoldDB" id="A0AA88JBD1"/>
<dbReference type="EMBL" id="BTGU01000277">
    <property type="protein sequence ID" value="GMN65982.1"/>
    <property type="molecule type" value="Genomic_DNA"/>
</dbReference>
<protein>
    <recommendedName>
        <fullName evidence="5">Retrotransposon gag domain-containing protein</fullName>
    </recommendedName>
</protein>
<evidence type="ECO:0000313" key="4">
    <source>
        <dbReference type="Proteomes" id="UP001187192"/>
    </source>
</evidence>
<sequence>MASVVEAIKPPELARNFLAQEDVIALMEKHAFGICPEDSKYVPEPPYPVEICLKPYPQGYETPTFVLFDGRKGNPKEHICRFLDILVRNSKDRDLRLREFSKSLTNGSYTWYTTLLLGSVRTWEDMASHFFQKFRDLALECYNENDEEALANICINNINSKYRVHLENVGITQFSCLLEAARKTAFSIWVNEGPPEWKDKRIKTPQSLATSDRSLKWSLAKYNQPPPLPCTNQELRIIVEQLLHDEAIPTYTPVESLQRGIECIQDIVDIIRV</sequence>
<dbReference type="EMBL" id="BTGU01000473">
    <property type="protein sequence ID" value="GMN67595.1"/>
    <property type="molecule type" value="Genomic_DNA"/>
</dbReference>
<name>A0AA88JBD1_FICCA</name>
<evidence type="ECO:0000313" key="2">
    <source>
        <dbReference type="EMBL" id="GMN67574.1"/>
    </source>
</evidence>
<dbReference type="Gramene" id="FCD_00025927-RA">
    <property type="protein sequence ID" value="FCD_00025927-RA:cds"/>
    <property type="gene ID" value="FCD_00025927"/>
</dbReference>
<comment type="caution">
    <text evidence="3">The sequence shown here is derived from an EMBL/GenBank/DDBJ whole genome shotgun (WGS) entry which is preliminary data.</text>
</comment>